<dbReference type="Gene3D" id="3.40.50.410">
    <property type="entry name" value="von Willebrand factor, type A domain"/>
    <property type="match status" value="1"/>
</dbReference>
<dbReference type="InterPro" id="IPR036465">
    <property type="entry name" value="vWFA_dom_sf"/>
</dbReference>
<proteinExistence type="predicted"/>
<dbReference type="Pfam" id="PF00092">
    <property type="entry name" value="VWA"/>
    <property type="match status" value="1"/>
</dbReference>
<keyword evidence="3" id="KW-1185">Reference proteome</keyword>
<dbReference type="Proteomes" id="UP000050277">
    <property type="component" value="Unassembled WGS sequence"/>
</dbReference>
<sequence>MTSLDLRLTLSRSSVPANTGEQVLYVLAEVLGQGKANQRIPVHCVLLVDCSPSMRVPIADSTLFRELMRRGAAHEVMLDGVPVWKIRDDLMDEVRRRAQSPSRWLGQAVRGAAERLNSDDQLSIIGFAEKAHAVLKAKSPSDVVRLEGAVAILERGDLGRSTRLAPGLRNTIELLDSMPSTGISQRIVLLTDGFVEDDEQALAYARHLAARSIPVSTIGLGVEFQEQLLMSFADQSGGQSSFITDPSDLPNLLDLEFGRAHAIIAQKARLDLRLAHDVQIRRILRIRPALGEVPIPEFEAGSGSLSLGSIEQRAKAAWLLELRIPDHVPNIYRLLRLSLQADDPQGQGLEPINRDVVIEYHPRADQALNPEIVAILERVTAWRLQNKALEQAAQGDQAGATRQLQAAVTRLVDLGEHELAEQAAAAQQTLQETGQIDPEQTKILRYATRRLTEER</sequence>
<organism evidence="2 3">
    <name type="scientific">Herpetosiphon geysericola</name>
    <dbReference type="NCBI Taxonomy" id="70996"/>
    <lineage>
        <taxon>Bacteria</taxon>
        <taxon>Bacillati</taxon>
        <taxon>Chloroflexota</taxon>
        <taxon>Chloroflexia</taxon>
        <taxon>Herpetosiphonales</taxon>
        <taxon>Herpetosiphonaceae</taxon>
        <taxon>Herpetosiphon</taxon>
    </lineage>
</organism>
<comment type="caution">
    <text evidence="2">The sequence shown here is derived from an EMBL/GenBank/DDBJ whole genome shotgun (WGS) entry which is preliminary data.</text>
</comment>
<dbReference type="InterPro" id="IPR002035">
    <property type="entry name" value="VWF_A"/>
</dbReference>
<dbReference type="SMART" id="SM00327">
    <property type="entry name" value="VWA"/>
    <property type="match status" value="1"/>
</dbReference>
<dbReference type="RefSeq" id="WP_054534803.1">
    <property type="nucleotide sequence ID" value="NZ_LGKP01000021.1"/>
</dbReference>
<dbReference type="PROSITE" id="PS50234">
    <property type="entry name" value="VWFA"/>
    <property type="match status" value="1"/>
</dbReference>
<evidence type="ECO:0000313" key="2">
    <source>
        <dbReference type="EMBL" id="KPL86790.1"/>
    </source>
</evidence>
<evidence type="ECO:0000259" key="1">
    <source>
        <dbReference type="PROSITE" id="PS50234"/>
    </source>
</evidence>
<protein>
    <recommendedName>
        <fullName evidence="1">VWFA domain-containing protein</fullName>
    </recommendedName>
</protein>
<dbReference type="CDD" id="cd00198">
    <property type="entry name" value="vWFA"/>
    <property type="match status" value="1"/>
</dbReference>
<dbReference type="STRING" id="70996.SE18_12580"/>
<feature type="domain" description="VWFA" evidence="1">
    <location>
        <begin position="43"/>
        <end position="256"/>
    </location>
</feature>
<dbReference type="OrthoDB" id="144548at2"/>
<gene>
    <name evidence="2" type="ORF">SE18_12580</name>
</gene>
<accession>A0A0P6YBH3</accession>
<reference evidence="2 3" key="1">
    <citation type="submission" date="2015-07" db="EMBL/GenBank/DDBJ databases">
        <title>Whole genome sequence of Herpetosiphon geysericola DSM 7119.</title>
        <authorList>
            <person name="Hemp J."/>
            <person name="Ward L.M."/>
            <person name="Pace L.A."/>
            <person name="Fischer W.W."/>
        </authorList>
    </citation>
    <scope>NUCLEOTIDE SEQUENCE [LARGE SCALE GENOMIC DNA]</scope>
    <source>
        <strain evidence="2 3">DSM 7119</strain>
    </source>
</reference>
<evidence type="ECO:0000313" key="3">
    <source>
        <dbReference type="Proteomes" id="UP000050277"/>
    </source>
</evidence>
<name>A0A0P6YBH3_9CHLR</name>
<dbReference type="SUPFAM" id="SSF53300">
    <property type="entry name" value="vWA-like"/>
    <property type="match status" value="1"/>
</dbReference>
<dbReference type="EMBL" id="LGKP01000021">
    <property type="protein sequence ID" value="KPL86790.1"/>
    <property type="molecule type" value="Genomic_DNA"/>
</dbReference>
<dbReference type="AlphaFoldDB" id="A0A0P6YBH3"/>
<dbReference type="PATRIC" id="fig|70996.4.peg.4202"/>